<feature type="region of interest" description="Disordered" evidence="8">
    <location>
        <begin position="223"/>
        <end position="292"/>
    </location>
</feature>
<dbReference type="FunFam" id="1.20.5.500:FF:000003">
    <property type="entry name" value="ATPase inhibitor B, mitochondrial"/>
    <property type="match status" value="1"/>
</dbReference>
<dbReference type="PANTHER" id="PTHR48417">
    <property type="entry name" value="ATP SYNTHASE F1 SUBUNIT EPSILON"/>
    <property type="match status" value="1"/>
</dbReference>
<evidence type="ECO:0000256" key="8">
    <source>
        <dbReference type="SAM" id="MobiDB-lite"/>
    </source>
</evidence>
<protein>
    <recommendedName>
        <fullName evidence="11">ATPase inhibitor, mitochondrial</fullName>
    </recommendedName>
</protein>
<accession>A0A8C8RSV9</accession>
<dbReference type="Pfam" id="PF04568">
    <property type="entry name" value="IATP"/>
    <property type="match status" value="1"/>
</dbReference>
<dbReference type="GO" id="GO:0005739">
    <property type="term" value="C:mitochondrion"/>
    <property type="evidence" value="ECO:0007669"/>
    <property type="project" value="UniProtKB-SubCell"/>
</dbReference>
<feature type="compositionally biased region" description="Basic and acidic residues" evidence="8">
    <location>
        <begin position="260"/>
        <end position="292"/>
    </location>
</feature>
<evidence type="ECO:0000256" key="1">
    <source>
        <dbReference type="ARBA" id="ARBA00004173"/>
    </source>
</evidence>
<feature type="compositionally biased region" description="Basic residues" evidence="8">
    <location>
        <begin position="78"/>
        <end position="88"/>
    </location>
</feature>
<keyword evidence="3" id="KW-0809">Transit peptide</keyword>
<keyword evidence="5" id="KW-0496">Mitochondrion</keyword>
<dbReference type="PANTHER" id="PTHR48417:SF1">
    <property type="entry name" value="ATP SYNTHASE F1 SUBUNIT EPSILON"/>
    <property type="match status" value="1"/>
</dbReference>
<dbReference type="AlphaFoldDB" id="A0A8C8RSV9"/>
<evidence type="ECO:0000256" key="3">
    <source>
        <dbReference type="ARBA" id="ARBA00022946"/>
    </source>
</evidence>
<comment type="function">
    <text evidence="7">Endogenous F(1)F(o)-ATPase inhibitor limiting ATP depletion when the mitochondrial membrane potential falls below a threshold and the F(1)F(o)-ATP synthase starts hydrolyzing ATP to pump protons out of the mitochondrial matrix. Required to avoid the consumption of cellular ATP when the F(1)F(o)-ATP synthase enzyme acts as an ATP hydrolase. Indirectly acts as a regulator of heme synthesis in erythroid tissues: regulates heme synthesis by modulating the mitochondrial pH and redox potential, allowing FECH to efficiently catalyze the incorporation of iron into protoporphyrin IX to produce heme.</text>
</comment>
<keyword evidence="4" id="KW-0175">Coiled coil</keyword>
<dbReference type="FunFam" id="1.20.5.500:FF:000004">
    <property type="entry name" value="ATPase inhibitor A, mitochondrial"/>
    <property type="match status" value="1"/>
</dbReference>
<comment type="subunit">
    <text evidence="6">Homodimer; represents the active form and is present at a pH value below 6.5. Homotetramer; represents the inactive form and is present at a pH value above 7.0.</text>
</comment>
<evidence type="ECO:0008006" key="11">
    <source>
        <dbReference type="Google" id="ProtNLM"/>
    </source>
</evidence>
<dbReference type="GO" id="GO:0042030">
    <property type="term" value="F:ATPase inhibitor activity"/>
    <property type="evidence" value="ECO:0007669"/>
    <property type="project" value="InterPro"/>
</dbReference>
<reference evidence="9" key="2">
    <citation type="submission" date="2025-09" db="UniProtKB">
        <authorList>
            <consortium name="Ensembl"/>
        </authorList>
    </citation>
    <scope>IDENTIFICATION</scope>
</reference>
<evidence type="ECO:0000256" key="2">
    <source>
        <dbReference type="ARBA" id="ARBA00010901"/>
    </source>
</evidence>
<organism evidence="9 10">
    <name type="scientific">Pelusios castaneus</name>
    <name type="common">West African mud turtle</name>
    <dbReference type="NCBI Taxonomy" id="367368"/>
    <lineage>
        <taxon>Eukaryota</taxon>
        <taxon>Metazoa</taxon>
        <taxon>Chordata</taxon>
        <taxon>Craniata</taxon>
        <taxon>Vertebrata</taxon>
        <taxon>Euteleostomi</taxon>
        <taxon>Archelosauria</taxon>
        <taxon>Testudinata</taxon>
        <taxon>Testudines</taxon>
        <taxon>Pleurodira</taxon>
        <taxon>Pelomedusidae</taxon>
        <taxon>Pelusios</taxon>
    </lineage>
</organism>
<sequence length="316" mass="34030">MQHDCPQGTVQRAASPTHRSSRARPATSPASSAAQPWTVWEKPPLRPAVLPTPGVRSCDPGSLPALHQGCRQSALPRPQHHCPSRRAPARQASNPRAHVTQPALRQGQGRVSPRSGPSKTACAVRARALIGSSSPACSAPFRRCRSLASFPARGAGWLGRPTPPLHARRGEEGSEEGPCLVSDCGLLRVLFSAPGPLQGQTRAMAGLRVAGLRGAMALQQRGWSSSSGADQLGELGKGAGKGGGGGGSIREAGGAFGKRQAAEEERYFREKEREQLDALRKHHEEEISHHKKEIERLQKEIERHKYKIKKLYDNDD</sequence>
<evidence type="ECO:0000256" key="7">
    <source>
        <dbReference type="ARBA" id="ARBA00046200"/>
    </source>
</evidence>
<proteinExistence type="inferred from homology"/>
<name>A0A8C8RSV9_9SAUR</name>
<feature type="compositionally biased region" description="Gly residues" evidence="8">
    <location>
        <begin position="235"/>
        <end position="248"/>
    </location>
</feature>
<comment type="subcellular location">
    <subcellularLocation>
        <location evidence="1">Mitochondrion</location>
    </subcellularLocation>
</comment>
<feature type="region of interest" description="Disordered" evidence="8">
    <location>
        <begin position="1"/>
        <end position="60"/>
    </location>
</feature>
<feature type="region of interest" description="Disordered" evidence="8">
    <location>
        <begin position="73"/>
        <end position="119"/>
    </location>
</feature>
<dbReference type="Ensembl" id="ENSPCET00000010856.1">
    <property type="protein sequence ID" value="ENSPCEP00000010509.1"/>
    <property type="gene ID" value="ENSPCEG00000008341.1"/>
</dbReference>
<comment type="similarity">
    <text evidence="2">Belongs to the ATPase inhibitor family.</text>
</comment>
<evidence type="ECO:0000256" key="4">
    <source>
        <dbReference type="ARBA" id="ARBA00023054"/>
    </source>
</evidence>
<dbReference type="SUPFAM" id="SSF64602">
    <property type="entry name" value="F1 ATPase inhibitor, IF1, C-terminal domain"/>
    <property type="match status" value="1"/>
</dbReference>
<dbReference type="Gene3D" id="1.20.5.500">
    <property type="entry name" value="Single helix bin"/>
    <property type="match status" value="2"/>
</dbReference>
<dbReference type="InterPro" id="IPR007648">
    <property type="entry name" value="ATPase_inhibitor_mt"/>
</dbReference>
<feature type="compositionally biased region" description="Polar residues" evidence="8">
    <location>
        <begin position="8"/>
        <end position="18"/>
    </location>
</feature>
<evidence type="ECO:0000256" key="6">
    <source>
        <dbReference type="ARBA" id="ARBA00026043"/>
    </source>
</evidence>
<reference evidence="9" key="1">
    <citation type="submission" date="2025-08" db="UniProtKB">
        <authorList>
            <consortium name="Ensembl"/>
        </authorList>
    </citation>
    <scope>IDENTIFICATION</scope>
</reference>
<feature type="compositionally biased region" description="Low complexity" evidence="8">
    <location>
        <begin position="23"/>
        <end position="36"/>
    </location>
</feature>
<dbReference type="Proteomes" id="UP000694393">
    <property type="component" value="Unplaced"/>
</dbReference>
<keyword evidence="10" id="KW-1185">Reference proteome</keyword>
<evidence type="ECO:0000313" key="9">
    <source>
        <dbReference type="Ensembl" id="ENSPCEP00000010509.1"/>
    </source>
</evidence>
<evidence type="ECO:0000256" key="5">
    <source>
        <dbReference type="ARBA" id="ARBA00023128"/>
    </source>
</evidence>
<evidence type="ECO:0000313" key="10">
    <source>
        <dbReference type="Proteomes" id="UP000694393"/>
    </source>
</evidence>